<evidence type="ECO:0000313" key="1">
    <source>
        <dbReference type="EMBL" id="KJY99836.1"/>
    </source>
</evidence>
<dbReference type="eggNOG" id="ENOG502Z9I7">
    <property type="taxonomic scope" value="Bacteria"/>
</dbReference>
<evidence type="ECO:0008006" key="3">
    <source>
        <dbReference type="Google" id="ProtNLM"/>
    </source>
</evidence>
<name>A0A0F4PZU7_9GAMM</name>
<dbReference type="Proteomes" id="UP000033664">
    <property type="component" value="Unassembled WGS sequence"/>
</dbReference>
<dbReference type="GeneID" id="58228706"/>
<dbReference type="PATRIC" id="fig|151081.8.peg.1115"/>
<gene>
    <name evidence="1" type="ORF">TW72_09410</name>
</gene>
<reference evidence="1 2" key="1">
    <citation type="journal article" date="2015" name="BMC Genomics">
        <title>Genome mining reveals unlocked bioactive potential of marine Gram-negative bacteria.</title>
        <authorList>
            <person name="Machado H."/>
            <person name="Sonnenschein E.C."/>
            <person name="Melchiorsen J."/>
            <person name="Gram L."/>
        </authorList>
    </citation>
    <scope>NUCLEOTIDE SEQUENCE [LARGE SCALE GENOMIC DNA]</scope>
    <source>
        <strain evidence="1 2">S3137</strain>
    </source>
</reference>
<dbReference type="OrthoDB" id="5750169at2"/>
<protein>
    <recommendedName>
        <fullName evidence="3">DUF3352 domain-containing protein</fullName>
    </recommendedName>
</protein>
<dbReference type="EMBL" id="JXXZ01000007">
    <property type="protein sequence ID" value="KJY99836.1"/>
    <property type="molecule type" value="Genomic_DNA"/>
</dbReference>
<dbReference type="RefSeq" id="WP_045978802.1">
    <property type="nucleotide sequence ID" value="NZ_CP023396.1"/>
</dbReference>
<keyword evidence="2" id="KW-1185">Reference proteome</keyword>
<accession>A0A0F4PZU7</accession>
<dbReference type="AlphaFoldDB" id="A0A0F4PZU7"/>
<organism evidence="1 2">
    <name type="scientific">Pseudoalteromonas ruthenica</name>
    <dbReference type="NCBI Taxonomy" id="151081"/>
    <lineage>
        <taxon>Bacteria</taxon>
        <taxon>Pseudomonadati</taxon>
        <taxon>Pseudomonadota</taxon>
        <taxon>Gammaproteobacteria</taxon>
        <taxon>Alteromonadales</taxon>
        <taxon>Pseudoalteromonadaceae</taxon>
        <taxon>Pseudoalteromonas</taxon>
    </lineage>
</organism>
<comment type="caution">
    <text evidence="1">The sequence shown here is derived from an EMBL/GenBank/DDBJ whole genome shotgun (WGS) entry which is preliminary data.</text>
</comment>
<evidence type="ECO:0000313" key="2">
    <source>
        <dbReference type="Proteomes" id="UP000033664"/>
    </source>
</evidence>
<sequence>MKKVLIGGAVAAAVAAGLYYSNQGAGGGASMAELDYVPADTVFFASQLKPFPYKQYAQLLPSDMMSSGTDEELTQAIERAKAQGNVNAVFFFELLNQYESSVRDGSYTQTWGIGNDLRYLGYAIGLMPVMRAELEQPQNFINTLKKAADNAGVSYADESLNSQSYTRFTLALDDSSSVAIIAAIKDNWLTVTLDSEFNNQDDLALALATEKAQTSLNSSNRVNDYINKYQWDGSSISYVNFEALASAAVADKPSRLSSMLDAILTKMGQAQAMQALRTPGCKADIPAIAAKWPAIVSGTSNVKVSDSSADFDADIVIESTDKDILGALQTVRGFIPSHVTNKDDGLFSVGYGIDVGKLAPLANTVWSAFTQAEFTCEPLMMAQQQAKQSNPMAMAMATGMAAGVKGISVSVQNVVMDFSGYTPQVSDIDALVTLSADDPTTLINTAKGLVPQLAQIEIPSDGTPISMNEIMPVPASGNVDAQLAINGQHITVYNGEKSTALAADMSSQAVDANGVLGMSLQFAPMMDIVLEAAASTGEELPPEIHSLAKQNMKLSLTTDITDNGIEMKSETNISKSK</sequence>
<proteinExistence type="predicted"/>